<reference evidence="1 2" key="1">
    <citation type="submission" date="2021-02" db="EMBL/GenBank/DDBJ databases">
        <authorList>
            <person name="Cea Torrescassana E."/>
        </authorList>
    </citation>
    <scope>NUCLEOTIDE SEQUENCE [LARGE SCALE GENOMIC DNA]</scope>
    <source>
        <strain evidence="1 2">CT364</strain>
    </source>
</reference>
<dbReference type="EMBL" id="CP069352">
    <property type="protein sequence ID" value="QRK86592.1"/>
    <property type="molecule type" value="Genomic_DNA"/>
</dbReference>
<proteinExistence type="predicted"/>
<dbReference type="Proteomes" id="UP000663686">
    <property type="component" value="Chromosome"/>
</dbReference>
<organism evidence="1 2">
    <name type="scientific">Pseudomonas granadensis</name>
    <dbReference type="NCBI Taxonomy" id="1421430"/>
    <lineage>
        <taxon>Bacteria</taxon>
        <taxon>Pseudomonadati</taxon>
        <taxon>Pseudomonadota</taxon>
        <taxon>Gammaproteobacteria</taxon>
        <taxon>Pseudomonadales</taxon>
        <taxon>Pseudomonadaceae</taxon>
        <taxon>Pseudomonas</taxon>
    </lineage>
</organism>
<name>A0ABX7GNL7_9PSED</name>
<accession>A0ABX7GNL7</accession>
<sequence length="82" mass="9564">MTRPLSDPDPDPPTQWDEAIARNTALFREADLLDEIAYKLIQTGDENADVWLRFTEAKALADARRRAAYEDWMNIKRLMGRR</sequence>
<evidence type="ECO:0000313" key="2">
    <source>
        <dbReference type="Proteomes" id="UP000663686"/>
    </source>
</evidence>
<gene>
    <name evidence="1" type="ORF">JN757_12765</name>
</gene>
<keyword evidence="2" id="KW-1185">Reference proteome</keyword>
<dbReference type="RefSeq" id="WP_093101937.1">
    <property type="nucleotide sequence ID" value="NZ_CP069352.1"/>
</dbReference>
<evidence type="ECO:0000313" key="1">
    <source>
        <dbReference type="EMBL" id="QRK86592.1"/>
    </source>
</evidence>
<reference evidence="1 2" key="2">
    <citation type="submission" date="2021-03" db="EMBL/GenBank/DDBJ databases">
        <title>P. granadensis CT364 genome publication.</title>
        <authorList>
            <person name="Stach J."/>
            <person name="Montero-Calasanz Md.C."/>
        </authorList>
    </citation>
    <scope>NUCLEOTIDE SEQUENCE [LARGE SCALE GENOMIC DNA]</scope>
    <source>
        <strain evidence="1 2">CT364</strain>
    </source>
</reference>
<protein>
    <submittedName>
        <fullName evidence="1">Uncharacterized protein</fullName>
    </submittedName>
</protein>